<dbReference type="RefSeq" id="WP_115694133.1">
    <property type="nucleotide sequence ID" value="NZ_CP031417.1"/>
</dbReference>
<evidence type="ECO:0000256" key="1">
    <source>
        <dbReference type="ARBA" id="ARBA00004651"/>
    </source>
</evidence>
<evidence type="ECO:0000256" key="4">
    <source>
        <dbReference type="ARBA" id="ARBA00022692"/>
    </source>
</evidence>
<dbReference type="Proteomes" id="UP000254889">
    <property type="component" value="Chromosome"/>
</dbReference>
<evidence type="ECO:0000313" key="11">
    <source>
        <dbReference type="Proteomes" id="UP000254889"/>
    </source>
</evidence>
<protein>
    <submittedName>
        <fullName evidence="10">Branched-chain amino acid ABC transporter permease</fullName>
    </submittedName>
</protein>
<keyword evidence="5" id="KW-0029">Amino-acid transport</keyword>
<evidence type="ECO:0000256" key="3">
    <source>
        <dbReference type="ARBA" id="ARBA00022475"/>
    </source>
</evidence>
<feature type="transmembrane region" description="Helical" evidence="9">
    <location>
        <begin position="144"/>
        <end position="161"/>
    </location>
</feature>
<name>A0A346A3K7_9HYPH</name>
<feature type="transmembrane region" description="Helical" evidence="9">
    <location>
        <begin position="225"/>
        <end position="251"/>
    </location>
</feature>
<dbReference type="OrthoDB" id="153121at2"/>
<dbReference type="PANTHER" id="PTHR11795">
    <property type="entry name" value="BRANCHED-CHAIN AMINO ACID TRANSPORT SYSTEM PERMEASE PROTEIN LIVH"/>
    <property type="match status" value="1"/>
</dbReference>
<keyword evidence="2" id="KW-0813">Transport</keyword>
<evidence type="ECO:0000256" key="2">
    <source>
        <dbReference type="ARBA" id="ARBA00022448"/>
    </source>
</evidence>
<dbReference type="InterPro" id="IPR052157">
    <property type="entry name" value="BCAA_transport_permease"/>
</dbReference>
<feature type="transmembrane region" description="Helical" evidence="9">
    <location>
        <begin position="98"/>
        <end position="117"/>
    </location>
</feature>
<evidence type="ECO:0000313" key="10">
    <source>
        <dbReference type="EMBL" id="AXK83754.1"/>
    </source>
</evidence>
<dbReference type="GO" id="GO:0006865">
    <property type="term" value="P:amino acid transport"/>
    <property type="evidence" value="ECO:0007669"/>
    <property type="project" value="UniProtKB-KW"/>
</dbReference>
<dbReference type="Pfam" id="PF02653">
    <property type="entry name" value="BPD_transp_2"/>
    <property type="match status" value="1"/>
</dbReference>
<proteinExistence type="inferred from homology"/>
<evidence type="ECO:0000256" key="9">
    <source>
        <dbReference type="SAM" id="Phobius"/>
    </source>
</evidence>
<dbReference type="GO" id="GO:0022857">
    <property type="term" value="F:transmembrane transporter activity"/>
    <property type="evidence" value="ECO:0007669"/>
    <property type="project" value="InterPro"/>
</dbReference>
<feature type="transmembrane region" description="Helical" evidence="9">
    <location>
        <begin position="44"/>
        <end position="61"/>
    </location>
</feature>
<dbReference type="PANTHER" id="PTHR11795:SF445">
    <property type="entry name" value="AMINO ACID ABC TRANSPORTER PERMEASE PROTEIN"/>
    <property type="match status" value="1"/>
</dbReference>
<dbReference type="KEGG" id="ptaw:DW352_26425"/>
<dbReference type="GO" id="GO:0005886">
    <property type="term" value="C:plasma membrane"/>
    <property type="evidence" value="ECO:0007669"/>
    <property type="project" value="UniProtKB-SubCell"/>
</dbReference>
<keyword evidence="4 9" id="KW-0812">Transmembrane</keyword>
<gene>
    <name evidence="10" type="ORF">DW352_26425</name>
</gene>
<keyword evidence="6 9" id="KW-1133">Transmembrane helix</keyword>
<keyword evidence="11" id="KW-1185">Reference proteome</keyword>
<feature type="transmembrane region" description="Helical" evidence="9">
    <location>
        <begin position="190"/>
        <end position="213"/>
    </location>
</feature>
<evidence type="ECO:0000256" key="5">
    <source>
        <dbReference type="ARBA" id="ARBA00022970"/>
    </source>
</evidence>
<dbReference type="AlphaFoldDB" id="A0A346A3K7"/>
<dbReference type="InterPro" id="IPR001851">
    <property type="entry name" value="ABC_transp_permease"/>
</dbReference>
<feature type="transmembrane region" description="Helical" evidence="9">
    <location>
        <begin position="67"/>
        <end position="86"/>
    </location>
</feature>
<accession>A0A346A3K7</accession>
<feature type="transmembrane region" description="Helical" evidence="9">
    <location>
        <begin position="258"/>
        <end position="279"/>
    </location>
</feature>
<feature type="transmembrane region" description="Helical" evidence="9">
    <location>
        <begin position="6"/>
        <end position="32"/>
    </location>
</feature>
<keyword evidence="7 9" id="KW-0472">Membrane</keyword>
<keyword evidence="3" id="KW-1003">Cell membrane</keyword>
<sequence length="290" mass="30577">MPLDIYLNVAVAGILTGLVYGLMALGLSVIFGVVRVVNFAHGEMMTIAMYIAVTLFSAFHLDPLVMMVPIAMALFAFGYVLQKGLINPFITRPEHTQFLLLVAVAIIMVNLLLIVFGPDAKNVQTSYAYDSFQVGPLIVDATKLYAGIAAVIVTGLLFCFFQYTRIGTAIRACADNYTGALVVGLDVKHLYALTFGLGAACVGAAGAMLVLIIDVTPPLGPAFTLLAFVIVITGGLGSMPGALIGGVLIGFTEAMAGLLFTPSAKSMFAFAILVLVLLFRPQGIMGKRTA</sequence>
<reference evidence="10 11" key="1">
    <citation type="submission" date="2018-07" db="EMBL/GenBank/DDBJ databases">
        <authorList>
            <person name="Quirk P.G."/>
            <person name="Krulwich T.A."/>
        </authorList>
    </citation>
    <scope>NUCLEOTIDE SEQUENCE [LARGE SCALE GENOMIC DNA]</scope>
    <source>
        <strain evidence="10 11">CC-BB4</strain>
    </source>
</reference>
<evidence type="ECO:0000256" key="7">
    <source>
        <dbReference type="ARBA" id="ARBA00023136"/>
    </source>
</evidence>
<comment type="similarity">
    <text evidence="8">Belongs to the binding-protein-dependent transport system permease family. LivHM subfamily.</text>
</comment>
<evidence type="ECO:0000256" key="8">
    <source>
        <dbReference type="ARBA" id="ARBA00037998"/>
    </source>
</evidence>
<dbReference type="EMBL" id="CP031417">
    <property type="protein sequence ID" value="AXK83754.1"/>
    <property type="molecule type" value="Genomic_DNA"/>
</dbReference>
<dbReference type="CDD" id="cd06582">
    <property type="entry name" value="TM_PBP1_LivH_like"/>
    <property type="match status" value="1"/>
</dbReference>
<organism evidence="10 11">
    <name type="scientific">Pseudolabrys taiwanensis</name>
    <dbReference type="NCBI Taxonomy" id="331696"/>
    <lineage>
        <taxon>Bacteria</taxon>
        <taxon>Pseudomonadati</taxon>
        <taxon>Pseudomonadota</taxon>
        <taxon>Alphaproteobacteria</taxon>
        <taxon>Hyphomicrobiales</taxon>
        <taxon>Xanthobacteraceae</taxon>
        <taxon>Pseudolabrys</taxon>
    </lineage>
</organism>
<comment type="subcellular location">
    <subcellularLocation>
        <location evidence="1">Cell membrane</location>
        <topology evidence="1">Multi-pass membrane protein</topology>
    </subcellularLocation>
</comment>
<evidence type="ECO:0000256" key="6">
    <source>
        <dbReference type="ARBA" id="ARBA00022989"/>
    </source>
</evidence>